<sequence length="153" mass="17123">MSESPVIERRAARVLVVDTAGRVLMLRGADPADPARPYWFTVGGGLEPGESVAEAAVRELAEETGLRLPIGEVGEPVWNDVTEFPFDGRRYRQEQSWFLVRVPSFEIDRSGFDEIERATVTEVAWWSSHDFVASSEPFYPPDLPMLLGRLGVM</sequence>
<dbReference type="EMBL" id="BOPG01000043">
    <property type="protein sequence ID" value="GIJ58859.1"/>
    <property type="molecule type" value="Genomic_DNA"/>
</dbReference>
<dbReference type="InterPro" id="IPR020476">
    <property type="entry name" value="Nudix_hydrolase"/>
</dbReference>
<dbReference type="PROSITE" id="PS00893">
    <property type="entry name" value="NUDIX_BOX"/>
    <property type="match status" value="1"/>
</dbReference>
<evidence type="ECO:0000313" key="8">
    <source>
        <dbReference type="Proteomes" id="UP000612585"/>
    </source>
</evidence>
<feature type="domain" description="Nudix hydrolase" evidence="6">
    <location>
        <begin position="7"/>
        <end position="150"/>
    </location>
</feature>
<keyword evidence="3 5" id="KW-0378">Hydrolase</keyword>
<protein>
    <recommendedName>
        <fullName evidence="6">Nudix hydrolase domain-containing protein</fullName>
    </recommendedName>
</protein>
<gene>
    <name evidence="7" type="ORF">Vau01_063750</name>
</gene>
<organism evidence="7 8">
    <name type="scientific">Virgisporangium aurantiacum</name>
    <dbReference type="NCBI Taxonomy" id="175570"/>
    <lineage>
        <taxon>Bacteria</taxon>
        <taxon>Bacillati</taxon>
        <taxon>Actinomycetota</taxon>
        <taxon>Actinomycetes</taxon>
        <taxon>Micromonosporales</taxon>
        <taxon>Micromonosporaceae</taxon>
        <taxon>Virgisporangium</taxon>
    </lineage>
</organism>
<dbReference type="InterPro" id="IPR020084">
    <property type="entry name" value="NUDIX_hydrolase_CS"/>
</dbReference>
<accession>A0A8J3Z7L0</accession>
<dbReference type="PANTHER" id="PTHR43046">
    <property type="entry name" value="GDP-MANNOSE MANNOSYL HYDROLASE"/>
    <property type="match status" value="1"/>
</dbReference>
<dbReference type="InterPro" id="IPR015797">
    <property type="entry name" value="NUDIX_hydrolase-like_dom_sf"/>
</dbReference>
<dbReference type="Pfam" id="PF00293">
    <property type="entry name" value="NUDIX"/>
    <property type="match status" value="1"/>
</dbReference>
<comment type="similarity">
    <text evidence="2 5">Belongs to the Nudix hydrolase family.</text>
</comment>
<evidence type="ECO:0000256" key="3">
    <source>
        <dbReference type="ARBA" id="ARBA00022801"/>
    </source>
</evidence>
<reference evidence="7" key="1">
    <citation type="submission" date="2021-01" db="EMBL/GenBank/DDBJ databases">
        <title>Whole genome shotgun sequence of Virgisporangium aurantiacum NBRC 16421.</title>
        <authorList>
            <person name="Komaki H."/>
            <person name="Tamura T."/>
        </authorList>
    </citation>
    <scope>NUCLEOTIDE SEQUENCE</scope>
    <source>
        <strain evidence="7">NBRC 16421</strain>
    </source>
</reference>
<name>A0A8J3Z7L0_9ACTN</name>
<evidence type="ECO:0000313" key="7">
    <source>
        <dbReference type="EMBL" id="GIJ58859.1"/>
    </source>
</evidence>
<comment type="cofactor">
    <cofactor evidence="1">
        <name>Mg(2+)</name>
        <dbReference type="ChEBI" id="CHEBI:18420"/>
    </cofactor>
</comment>
<evidence type="ECO:0000256" key="1">
    <source>
        <dbReference type="ARBA" id="ARBA00001946"/>
    </source>
</evidence>
<dbReference type="PROSITE" id="PS51462">
    <property type="entry name" value="NUDIX"/>
    <property type="match status" value="1"/>
</dbReference>
<dbReference type="Gene3D" id="3.90.79.10">
    <property type="entry name" value="Nucleoside Triphosphate Pyrophosphohydrolase"/>
    <property type="match status" value="1"/>
</dbReference>
<dbReference type="Proteomes" id="UP000612585">
    <property type="component" value="Unassembled WGS sequence"/>
</dbReference>
<evidence type="ECO:0000256" key="4">
    <source>
        <dbReference type="ARBA" id="ARBA00022842"/>
    </source>
</evidence>
<evidence type="ECO:0000256" key="5">
    <source>
        <dbReference type="RuleBase" id="RU003476"/>
    </source>
</evidence>
<dbReference type="InterPro" id="IPR000086">
    <property type="entry name" value="NUDIX_hydrolase_dom"/>
</dbReference>
<proteinExistence type="inferred from homology"/>
<evidence type="ECO:0000259" key="6">
    <source>
        <dbReference type="PROSITE" id="PS51462"/>
    </source>
</evidence>
<dbReference type="PANTHER" id="PTHR43046:SF12">
    <property type="entry name" value="GDP-MANNOSE MANNOSYL HYDROLASE"/>
    <property type="match status" value="1"/>
</dbReference>
<evidence type="ECO:0000256" key="2">
    <source>
        <dbReference type="ARBA" id="ARBA00005582"/>
    </source>
</evidence>
<keyword evidence="4" id="KW-0460">Magnesium</keyword>
<dbReference type="SUPFAM" id="SSF55811">
    <property type="entry name" value="Nudix"/>
    <property type="match status" value="1"/>
</dbReference>
<dbReference type="RefSeq" id="WP_204000257.1">
    <property type="nucleotide sequence ID" value="NZ_BOPG01000043.1"/>
</dbReference>
<comment type="caution">
    <text evidence="7">The sequence shown here is derived from an EMBL/GenBank/DDBJ whole genome shotgun (WGS) entry which is preliminary data.</text>
</comment>
<dbReference type="GO" id="GO:0016787">
    <property type="term" value="F:hydrolase activity"/>
    <property type="evidence" value="ECO:0007669"/>
    <property type="project" value="UniProtKB-KW"/>
</dbReference>
<keyword evidence="8" id="KW-1185">Reference proteome</keyword>
<dbReference type="CDD" id="cd04685">
    <property type="entry name" value="NUDIX_Hydrolase"/>
    <property type="match status" value="1"/>
</dbReference>
<dbReference type="AlphaFoldDB" id="A0A8J3Z7L0"/>
<dbReference type="PRINTS" id="PR00502">
    <property type="entry name" value="NUDIXFAMILY"/>
</dbReference>